<dbReference type="SMART" id="SM00567">
    <property type="entry name" value="EZ_HEAT"/>
    <property type="match status" value="3"/>
</dbReference>
<dbReference type="GO" id="GO:0016491">
    <property type="term" value="F:oxidoreductase activity"/>
    <property type="evidence" value="ECO:0007669"/>
    <property type="project" value="TreeGrafter"/>
</dbReference>
<protein>
    <submittedName>
        <fullName evidence="1">HEAT repeat domain-containing protein</fullName>
    </submittedName>
</protein>
<dbReference type="EMBL" id="JQAN02000008">
    <property type="protein sequence ID" value="PPD58370.1"/>
    <property type="molecule type" value="Genomic_DNA"/>
</dbReference>
<comment type="caution">
    <text evidence="1">The sequence shown here is derived from an EMBL/GenBank/DDBJ whole genome shotgun (WGS) entry which is preliminary data.</text>
</comment>
<keyword evidence="2" id="KW-1185">Reference proteome</keyword>
<dbReference type="InterPro" id="IPR004155">
    <property type="entry name" value="PBS_lyase_HEAT"/>
</dbReference>
<evidence type="ECO:0000313" key="2">
    <source>
        <dbReference type="Proteomes" id="UP000235653"/>
    </source>
</evidence>
<dbReference type="PANTHER" id="PTHR12697:SF5">
    <property type="entry name" value="DEOXYHYPUSINE HYDROXYLASE"/>
    <property type="match status" value="1"/>
</dbReference>
<proteinExistence type="predicted"/>
<dbReference type="PANTHER" id="PTHR12697">
    <property type="entry name" value="PBS LYASE HEAT-LIKE PROTEIN"/>
    <property type="match status" value="1"/>
</dbReference>
<gene>
    <name evidence="1" type="ORF">JP09_004490</name>
</gene>
<accession>A0A2P5P7V7</accession>
<name>A0A2P5P7V7_9CHLR</name>
<dbReference type="SUPFAM" id="SSF48371">
    <property type="entry name" value="ARM repeat"/>
    <property type="match status" value="1"/>
</dbReference>
<dbReference type="OrthoDB" id="9839188at2"/>
<sequence>MDLNFNERAYTMEPEQKNKIDNLVALLNCDDPIQCRKARRQLIKIGQAAVPALISAASSGFTMKRWEALAALGSIGGQDAIKTLISHLGDADYGIRWTAADNLIKIGEPALIPVLKATISNSKSLPFRDGVHHFLTDATSVADPHNEILETVLKSLEEPVAELAAPVAAEAALDKLREFNKVAEVKR</sequence>
<dbReference type="Gene3D" id="1.25.10.10">
    <property type="entry name" value="Leucine-rich Repeat Variant"/>
    <property type="match status" value="1"/>
</dbReference>
<organism evidence="1 2">
    <name type="scientific">Dehalogenimonas etheniformans</name>
    <dbReference type="NCBI Taxonomy" id="1536648"/>
    <lineage>
        <taxon>Bacteria</taxon>
        <taxon>Bacillati</taxon>
        <taxon>Chloroflexota</taxon>
        <taxon>Dehalococcoidia</taxon>
        <taxon>Dehalococcoidales</taxon>
        <taxon>Dehalococcoidaceae</taxon>
        <taxon>Dehalogenimonas</taxon>
    </lineage>
</organism>
<dbReference type="AlphaFoldDB" id="A0A2P5P7V7"/>
<dbReference type="InterPro" id="IPR016024">
    <property type="entry name" value="ARM-type_fold"/>
</dbReference>
<reference evidence="1 2" key="1">
    <citation type="journal article" date="2017" name="ISME J.">
        <title>Grape pomace compost harbors organohalide-respiring Dehalogenimonas species with novel reductive dehalogenase genes.</title>
        <authorList>
            <person name="Yang Y."/>
            <person name="Higgins S.A."/>
            <person name="Yan J."/>
            <person name="Simsir B."/>
            <person name="Chourey K."/>
            <person name="Iyer R."/>
            <person name="Hettich R.L."/>
            <person name="Baldwin B."/>
            <person name="Ogles D.M."/>
            <person name="Loffler F.E."/>
        </authorList>
    </citation>
    <scope>NUCLEOTIDE SEQUENCE [LARGE SCALE GENOMIC DNA]</scope>
    <source>
        <strain evidence="1 2">GP</strain>
    </source>
</reference>
<dbReference type="InterPro" id="IPR011989">
    <property type="entry name" value="ARM-like"/>
</dbReference>
<evidence type="ECO:0000313" key="1">
    <source>
        <dbReference type="EMBL" id="PPD58370.1"/>
    </source>
</evidence>
<dbReference type="Pfam" id="PF13646">
    <property type="entry name" value="HEAT_2"/>
    <property type="match status" value="1"/>
</dbReference>
<dbReference type="Proteomes" id="UP000235653">
    <property type="component" value="Unassembled WGS sequence"/>
</dbReference>